<dbReference type="SMART" id="SM00256">
    <property type="entry name" value="FBOX"/>
    <property type="match status" value="1"/>
</dbReference>
<accession>A0A0C3VB49</accession>
<keyword evidence="5" id="KW-1185">Reference proteome</keyword>
<dbReference type="EMBL" id="PSQE01000003">
    <property type="protein sequence ID" value="RHN65473.1"/>
    <property type="molecule type" value="Genomic_DNA"/>
</dbReference>
<evidence type="ECO:0000313" key="4">
    <source>
        <dbReference type="EnsemblPlants" id="AES68593"/>
    </source>
</evidence>
<dbReference type="InterPro" id="IPR001810">
    <property type="entry name" value="F-box_dom"/>
</dbReference>
<feature type="domain" description="F-box" evidence="1">
    <location>
        <begin position="46"/>
        <end position="86"/>
    </location>
</feature>
<dbReference type="Proteomes" id="UP000002051">
    <property type="component" value="Chromosome 3"/>
</dbReference>
<dbReference type="PANTHER" id="PTHR31672:SF13">
    <property type="entry name" value="F-BOX PROTEIN CPR30-LIKE"/>
    <property type="match status" value="1"/>
</dbReference>
<protein>
    <submittedName>
        <fullName evidence="3">Putative F-box domain-containing protein</fullName>
    </submittedName>
</protein>
<dbReference type="HOGENOM" id="CLU_1477269_0_0_1"/>
<organism evidence="2 5">
    <name type="scientific">Medicago truncatula</name>
    <name type="common">Barrel medic</name>
    <name type="synonym">Medicago tribuloides</name>
    <dbReference type="NCBI Taxonomy" id="3880"/>
    <lineage>
        <taxon>Eukaryota</taxon>
        <taxon>Viridiplantae</taxon>
        <taxon>Streptophyta</taxon>
        <taxon>Embryophyta</taxon>
        <taxon>Tracheophyta</taxon>
        <taxon>Spermatophyta</taxon>
        <taxon>Magnoliopsida</taxon>
        <taxon>eudicotyledons</taxon>
        <taxon>Gunneridae</taxon>
        <taxon>Pentapetalae</taxon>
        <taxon>rosids</taxon>
        <taxon>fabids</taxon>
        <taxon>Fabales</taxon>
        <taxon>Fabaceae</taxon>
        <taxon>Papilionoideae</taxon>
        <taxon>50 kb inversion clade</taxon>
        <taxon>NPAAA clade</taxon>
        <taxon>Hologalegina</taxon>
        <taxon>IRL clade</taxon>
        <taxon>Trifolieae</taxon>
        <taxon>Medicago</taxon>
    </lineage>
</organism>
<evidence type="ECO:0000313" key="5">
    <source>
        <dbReference type="Proteomes" id="UP000002051"/>
    </source>
</evidence>
<sequence>MAQVNDENDPNDVKHCCCIEMAQVTSQSLTATTQRQRLTGTQLPTLPFDLLPEILCRLPVKLPVQLRCLCKFFNSLISNPRFAKKHLQLSNKRHHLMVTSSNYLGEYVQYDSPIPSLFSKSIIIQTQLYPPNSIKLGHNYAFVLCSCDGIFCGTLKDGSYFCGTLPLENLSYCLLWKNHKMVP</sequence>
<dbReference type="PaxDb" id="3880-AES68593"/>
<dbReference type="EnsemblPlants" id="AES68593">
    <property type="protein sequence ID" value="AES68593"/>
    <property type="gene ID" value="MTR_3g010510"/>
</dbReference>
<proteinExistence type="predicted"/>
<reference evidence="3" key="4">
    <citation type="journal article" date="2018" name="Nat. Plants">
        <title>Whole-genome landscape of Medicago truncatula symbiotic genes.</title>
        <authorList>
            <person name="Pecrix Y."/>
            <person name="Gamas P."/>
            <person name="Carrere S."/>
        </authorList>
    </citation>
    <scope>NUCLEOTIDE SEQUENCE</scope>
    <source>
        <tissue evidence="3">Leaves</tissue>
    </source>
</reference>
<evidence type="ECO:0000313" key="2">
    <source>
        <dbReference type="EMBL" id="AES68593.2"/>
    </source>
</evidence>
<accession>G7IVF5</accession>
<reference evidence="2 5" key="1">
    <citation type="journal article" date="2011" name="Nature">
        <title>The Medicago genome provides insight into the evolution of rhizobial symbioses.</title>
        <authorList>
            <person name="Young N.D."/>
            <person name="Debelle F."/>
            <person name="Oldroyd G.E."/>
            <person name="Geurts R."/>
            <person name="Cannon S.B."/>
            <person name="Udvardi M.K."/>
            <person name="Benedito V.A."/>
            <person name="Mayer K.F."/>
            <person name="Gouzy J."/>
            <person name="Schoof H."/>
            <person name="Van de Peer Y."/>
            <person name="Proost S."/>
            <person name="Cook D.R."/>
            <person name="Meyers B.C."/>
            <person name="Spannagl M."/>
            <person name="Cheung F."/>
            <person name="De Mita S."/>
            <person name="Krishnakumar V."/>
            <person name="Gundlach H."/>
            <person name="Zhou S."/>
            <person name="Mudge J."/>
            <person name="Bharti A.K."/>
            <person name="Murray J.D."/>
            <person name="Naoumkina M.A."/>
            <person name="Rosen B."/>
            <person name="Silverstein K.A."/>
            <person name="Tang H."/>
            <person name="Rombauts S."/>
            <person name="Zhao P.X."/>
            <person name="Zhou P."/>
            <person name="Barbe V."/>
            <person name="Bardou P."/>
            <person name="Bechner M."/>
            <person name="Bellec A."/>
            <person name="Berger A."/>
            <person name="Berges H."/>
            <person name="Bidwell S."/>
            <person name="Bisseling T."/>
            <person name="Choisne N."/>
            <person name="Couloux A."/>
            <person name="Denny R."/>
            <person name="Deshpande S."/>
            <person name="Dai X."/>
            <person name="Doyle J.J."/>
            <person name="Dudez A.M."/>
            <person name="Farmer A.D."/>
            <person name="Fouteau S."/>
            <person name="Franken C."/>
            <person name="Gibelin C."/>
            <person name="Gish J."/>
            <person name="Goldstein S."/>
            <person name="Gonzalez A.J."/>
            <person name="Green P.J."/>
            <person name="Hallab A."/>
            <person name="Hartog M."/>
            <person name="Hua A."/>
            <person name="Humphray S.J."/>
            <person name="Jeong D.H."/>
            <person name="Jing Y."/>
            <person name="Jocker A."/>
            <person name="Kenton S.M."/>
            <person name="Kim D.J."/>
            <person name="Klee K."/>
            <person name="Lai H."/>
            <person name="Lang C."/>
            <person name="Lin S."/>
            <person name="Macmil S.L."/>
            <person name="Magdelenat G."/>
            <person name="Matthews L."/>
            <person name="McCorrison J."/>
            <person name="Monaghan E.L."/>
            <person name="Mun J.H."/>
            <person name="Najar F.Z."/>
            <person name="Nicholson C."/>
            <person name="Noirot C."/>
            <person name="O'Bleness M."/>
            <person name="Paule C.R."/>
            <person name="Poulain J."/>
            <person name="Prion F."/>
            <person name="Qin B."/>
            <person name="Qu C."/>
            <person name="Retzel E.F."/>
            <person name="Riddle C."/>
            <person name="Sallet E."/>
            <person name="Samain S."/>
            <person name="Samson N."/>
            <person name="Sanders I."/>
            <person name="Saurat O."/>
            <person name="Scarpelli C."/>
            <person name="Schiex T."/>
            <person name="Segurens B."/>
            <person name="Severin A.J."/>
            <person name="Sherrier D.J."/>
            <person name="Shi R."/>
            <person name="Sims S."/>
            <person name="Singer S.R."/>
            <person name="Sinharoy S."/>
            <person name="Sterck L."/>
            <person name="Viollet A."/>
            <person name="Wang B.B."/>
            <person name="Wang K."/>
            <person name="Wang M."/>
            <person name="Wang X."/>
            <person name="Warfsmann J."/>
            <person name="Weissenbach J."/>
            <person name="White D.D."/>
            <person name="White J.D."/>
            <person name="Wiley G.B."/>
            <person name="Wincker P."/>
            <person name="Xing Y."/>
            <person name="Yang L."/>
            <person name="Yao Z."/>
            <person name="Ying F."/>
            <person name="Zhai J."/>
            <person name="Zhou L."/>
            <person name="Zuber A."/>
            <person name="Denarie J."/>
            <person name="Dixon R.A."/>
            <person name="May G.D."/>
            <person name="Schwartz D.C."/>
            <person name="Rogers J."/>
            <person name="Quetier F."/>
            <person name="Town C.D."/>
            <person name="Roe B.A."/>
        </authorList>
    </citation>
    <scope>NUCLEOTIDE SEQUENCE [LARGE SCALE GENOMIC DNA]</scope>
    <source>
        <strain evidence="2">A17</strain>
        <strain evidence="4 5">cv. Jemalong A17</strain>
    </source>
</reference>
<dbReference type="SUPFAM" id="SSF81383">
    <property type="entry name" value="F-box domain"/>
    <property type="match status" value="1"/>
</dbReference>
<dbReference type="EMBL" id="CM001219">
    <property type="protein sequence ID" value="AES68593.2"/>
    <property type="molecule type" value="Genomic_DNA"/>
</dbReference>
<gene>
    <name evidence="2" type="ordered locus">MTR_3g010510</name>
    <name evidence="3" type="ORF">MtrunA17_Chr3g0080271</name>
</gene>
<evidence type="ECO:0000313" key="3">
    <source>
        <dbReference type="EMBL" id="RHN65473.1"/>
    </source>
</evidence>
<dbReference type="InterPro" id="IPR036047">
    <property type="entry name" value="F-box-like_dom_sf"/>
</dbReference>
<reference evidence="2 5" key="2">
    <citation type="journal article" date="2014" name="BMC Genomics">
        <title>An improved genome release (version Mt4.0) for the model legume Medicago truncatula.</title>
        <authorList>
            <person name="Tang H."/>
            <person name="Krishnakumar V."/>
            <person name="Bidwell S."/>
            <person name="Rosen B."/>
            <person name="Chan A."/>
            <person name="Zhou S."/>
            <person name="Gentzbittel L."/>
            <person name="Childs K.L."/>
            <person name="Yandell M."/>
            <person name="Gundlach H."/>
            <person name="Mayer K.F."/>
            <person name="Schwartz D.C."/>
            <person name="Town C.D."/>
        </authorList>
    </citation>
    <scope>GENOME REANNOTATION</scope>
    <source>
        <strain evidence="4 5">cv. Jemalong A17</strain>
    </source>
</reference>
<dbReference type="Gramene" id="rna13316">
    <property type="protein sequence ID" value="RHN65473.1"/>
    <property type="gene ID" value="gene13316"/>
</dbReference>
<dbReference type="Pfam" id="PF00646">
    <property type="entry name" value="F-box"/>
    <property type="match status" value="1"/>
</dbReference>
<dbReference type="AlphaFoldDB" id="G7IVF5"/>
<dbReference type="Proteomes" id="UP000265566">
    <property type="component" value="Chromosome 3"/>
</dbReference>
<dbReference type="InterPro" id="IPR050796">
    <property type="entry name" value="SCF_F-box_component"/>
</dbReference>
<reference evidence="4" key="3">
    <citation type="submission" date="2015-04" db="UniProtKB">
        <authorList>
            <consortium name="EnsemblPlants"/>
        </authorList>
    </citation>
    <scope>IDENTIFICATION</scope>
    <source>
        <strain evidence="4">cv. Jemalong A17</strain>
    </source>
</reference>
<dbReference type="PANTHER" id="PTHR31672">
    <property type="entry name" value="BNACNNG10540D PROTEIN"/>
    <property type="match status" value="1"/>
</dbReference>
<evidence type="ECO:0000259" key="1">
    <source>
        <dbReference type="SMART" id="SM00256"/>
    </source>
</evidence>
<name>G7IVF5_MEDTR</name>